<dbReference type="GO" id="GO:0005524">
    <property type="term" value="F:ATP binding"/>
    <property type="evidence" value="ECO:0007669"/>
    <property type="project" value="UniProtKB-UniRule"/>
</dbReference>
<keyword evidence="8 11" id="KW-0067">ATP-binding</keyword>
<comment type="caution">
    <text evidence="13">The sequence shown here is derived from an EMBL/GenBank/DDBJ whole genome shotgun (WGS) entry which is preliminary data.</text>
</comment>
<sequence>MDADKAGATREEESARVSEAVKQARALAGQLTSDRKQIAILDFGSHCLVDVEVLKSAHVIGVVLSGGPASVYDEGSPHVADGFWDWVESEKIPVLGVCYGLQEMVNHYGGKVEASAKREYGKSIVHRTGGHGEKRGDLFFEIPDEDDVVWMSHGDKVTELPPGFKSIAHTDNCPETAIAGPEDGVPLYGIQFHPEVTHTKHGATLIKNFAVDICGAPTDWDMKDIAEEFIREVREKAGPDGHVIGAVSGGVDSSVGAVLLHRAIGDRFHAILVDNGCLRLNEAERVLDRLRNREGIDLHLVDASDRFLAALKGVEDPEVKRKTIGALFIDVFQEEAERIKKEVPEGHTVDFLLQGTLYPDVIESISYKGPSATIKSHHNVGGLPEKMSLKLIEPLRELFKDEVRSLGLALGLEHESVFRHPFPGPGLAIRILGEVNKESCDKLRLADDIAISEIRKAGIYDDIAQAFVVLLPVKSVGVMGDGRTYENVVALRCVNSSDFMTANWYFMDHETLARISNRIINEVPGINRVCYDISSKPPATIEWL</sequence>
<dbReference type="SUPFAM" id="SSF52402">
    <property type="entry name" value="Adenine nucleotide alpha hydrolases-like"/>
    <property type="match status" value="1"/>
</dbReference>
<dbReference type="FunFam" id="3.40.50.620:FF:000001">
    <property type="entry name" value="GMP synthase [glutamine-hydrolyzing]"/>
    <property type="match status" value="1"/>
</dbReference>
<evidence type="ECO:0000256" key="11">
    <source>
        <dbReference type="PROSITE-ProRule" id="PRU00886"/>
    </source>
</evidence>
<evidence type="ECO:0000313" key="13">
    <source>
        <dbReference type="EMBL" id="GBG25773.1"/>
    </source>
</evidence>
<keyword evidence="5 11" id="KW-0547">Nucleotide-binding</keyword>
<evidence type="ECO:0000313" key="14">
    <source>
        <dbReference type="Proteomes" id="UP000241890"/>
    </source>
</evidence>
<dbReference type="InterPro" id="IPR001674">
    <property type="entry name" value="GMP_synth_C"/>
</dbReference>
<dbReference type="AlphaFoldDB" id="A0A2R5GB45"/>
<dbReference type="PRINTS" id="PR00097">
    <property type="entry name" value="ANTSNTHASEII"/>
</dbReference>
<dbReference type="UniPathway" id="UPA00189">
    <property type="reaction ID" value="UER00296"/>
</dbReference>
<evidence type="ECO:0000256" key="3">
    <source>
        <dbReference type="ARBA" id="ARBA00021562"/>
    </source>
</evidence>
<feature type="binding site" evidence="11">
    <location>
        <begin position="248"/>
        <end position="254"/>
    </location>
    <ligand>
        <name>ATP</name>
        <dbReference type="ChEBI" id="CHEBI:30616"/>
    </ligand>
</feature>
<dbReference type="PANTHER" id="PTHR11922:SF2">
    <property type="entry name" value="GMP SYNTHASE [GLUTAMINE-HYDROLYZING]"/>
    <property type="match status" value="1"/>
</dbReference>
<keyword evidence="6 11" id="KW-0332">GMP biosynthesis</keyword>
<dbReference type="GO" id="GO:0003921">
    <property type="term" value="F:GMP synthase activity"/>
    <property type="evidence" value="ECO:0007669"/>
    <property type="project" value="InterPro"/>
</dbReference>
<keyword evidence="9" id="KW-0315">Glutamine amidotransferase</keyword>
<evidence type="ECO:0000259" key="12">
    <source>
        <dbReference type="PROSITE" id="PS51553"/>
    </source>
</evidence>
<evidence type="ECO:0000256" key="4">
    <source>
        <dbReference type="ARBA" id="ARBA00022598"/>
    </source>
</evidence>
<dbReference type="Gene3D" id="3.40.50.620">
    <property type="entry name" value="HUPs"/>
    <property type="match status" value="1"/>
</dbReference>
<dbReference type="OrthoDB" id="1724632at2759"/>
<dbReference type="FunFam" id="3.30.300.10:FF:000002">
    <property type="entry name" value="GMP synthase [glutamine-hydrolyzing]"/>
    <property type="match status" value="1"/>
</dbReference>
<dbReference type="Gene3D" id="3.40.50.880">
    <property type="match status" value="1"/>
</dbReference>
<dbReference type="FunCoup" id="A0A2R5GB45">
    <property type="interactions" value="509"/>
</dbReference>
<dbReference type="PANTHER" id="PTHR11922">
    <property type="entry name" value="GMP SYNTHASE-RELATED"/>
    <property type="match status" value="1"/>
</dbReference>
<organism evidence="13 14">
    <name type="scientific">Hondaea fermentalgiana</name>
    <dbReference type="NCBI Taxonomy" id="2315210"/>
    <lineage>
        <taxon>Eukaryota</taxon>
        <taxon>Sar</taxon>
        <taxon>Stramenopiles</taxon>
        <taxon>Bigyra</taxon>
        <taxon>Labyrinthulomycetes</taxon>
        <taxon>Thraustochytrida</taxon>
        <taxon>Thraustochytriidae</taxon>
        <taxon>Hondaea</taxon>
    </lineage>
</organism>
<gene>
    <name evidence="13" type="ORF">FCC1311_019922</name>
</gene>
<evidence type="ECO:0000256" key="6">
    <source>
        <dbReference type="ARBA" id="ARBA00022749"/>
    </source>
</evidence>
<dbReference type="InterPro" id="IPR025777">
    <property type="entry name" value="GMPS_ATP_PPase_dom"/>
</dbReference>
<dbReference type="PROSITE" id="PS51273">
    <property type="entry name" value="GATASE_TYPE_1"/>
    <property type="match status" value="1"/>
</dbReference>
<feature type="domain" description="GMPS ATP-PPase" evidence="12">
    <location>
        <begin position="220"/>
        <end position="419"/>
    </location>
</feature>
<accession>A0A2R5GB45</accession>
<dbReference type="InterPro" id="IPR022310">
    <property type="entry name" value="NAD/GMP_synthase"/>
</dbReference>
<dbReference type="EMBL" id="BEYU01000015">
    <property type="protein sequence ID" value="GBG25773.1"/>
    <property type="molecule type" value="Genomic_DNA"/>
</dbReference>
<comment type="pathway">
    <text evidence="1">Purine metabolism; GMP biosynthesis; GMP from XMP (L-Gln route): step 1/1.</text>
</comment>
<dbReference type="Pfam" id="PF00958">
    <property type="entry name" value="GMP_synt_C"/>
    <property type="match status" value="1"/>
</dbReference>
<dbReference type="InParanoid" id="A0A2R5GB45"/>
<evidence type="ECO:0000256" key="2">
    <source>
        <dbReference type="ARBA" id="ARBA00012746"/>
    </source>
</evidence>
<dbReference type="SUPFAM" id="SSF52317">
    <property type="entry name" value="Class I glutamine amidotransferase-like"/>
    <property type="match status" value="1"/>
</dbReference>
<dbReference type="SUPFAM" id="SSF54810">
    <property type="entry name" value="GMP synthetase C-terminal dimerisation domain"/>
    <property type="match status" value="1"/>
</dbReference>
<dbReference type="Gene3D" id="3.30.300.10">
    <property type="match status" value="1"/>
</dbReference>
<dbReference type="HAMAP" id="MF_00344">
    <property type="entry name" value="GMP_synthase"/>
    <property type="match status" value="1"/>
</dbReference>
<proteinExistence type="inferred from homology"/>
<dbReference type="CDD" id="cd01997">
    <property type="entry name" value="GMP_synthase_C"/>
    <property type="match status" value="1"/>
</dbReference>
<dbReference type="EC" id="6.3.5.2" evidence="2"/>
<dbReference type="NCBIfam" id="NF000848">
    <property type="entry name" value="PRK00074.1"/>
    <property type="match status" value="1"/>
</dbReference>
<dbReference type="GO" id="GO:0005829">
    <property type="term" value="C:cytosol"/>
    <property type="evidence" value="ECO:0007669"/>
    <property type="project" value="TreeGrafter"/>
</dbReference>
<dbReference type="NCBIfam" id="TIGR00884">
    <property type="entry name" value="guaA_Cterm"/>
    <property type="match status" value="1"/>
</dbReference>
<evidence type="ECO:0000256" key="9">
    <source>
        <dbReference type="ARBA" id="ARBA00022962"/>
    </source>
</evidence>
<evidence type="ECO:0000256" key="8">
    <source>
        <dbReference type="ARBA" id="ARBA00022840"/>
    </source>
</evidence>
<dbReference type="Pfam" id="PF02540">
    <property type="entry name" value="NAD_synthase"/>
    <property type="match status" value="1"/>
</dbReference>
<protein>
    <recommendedName>
        <fullName evidence="3">GMP synthase [glutamine-hydrolyzing]</fullName>
        <ecNumber evidence="2">6.3.5.2</ecNumber>
    </recommendedName>
    <alternativeName>
        <fullName evidence="10">Glutamine amidotransferase</fullName>
    </alternativeName>
</protein>
<dbReference type="PRINTS" id="PR00096">
    <property type="entry name" value="GATASE"/>
</dbReference>
<dbReference type="PROSITE" id="PS51553">
    <property type="entry name" value="GMPS_ATP_PPASE"/>
    <property type="match status" value="1"/>
</dbReference>
<dbReference type="InterPro" id="IPR022955">
    <property type="entry name" value="GMP_synthase"/>
</dbReference>
<name>A0A2R5GB45_9STRA</name>
<dbReference type="Pfam" id="PF00117">
    <property type="entry name" value="GATase"/>
    <property type="match status" value="1"/>
</dbReference>
<dbReference type="InterPro" id="IPR029062">
    <property type="entry name" value="Class_I_gatase-like"/>
</dbReference>
<reference evidence="13 14" key="1">
    <citation type="submission" date="2017-12" db="EMBL/GenBank/DDBJ databases">
        <title>Sequencing, de novo assembly and annotation of complete genome of a new Thraustochytrid species, strain FCC1311.</title>
        <authorList>
            <person name="Sedici K."/>
            <person name="Godart F."/>
            <person name="Aiese Cigliano R."/>
            <person name="Sanseverino W."/>
            <person name="Barakat M."/>
            <person name="Ortet P."/>
            <person name="Marechal E."/>
            <person name="Cagnac O."/>
            <person name="Amato A."/>
        </authorList>
    </citation>
    <scope>NUCLEOTIDE SEQUENCE [LARGE SCALE GENOMIC DNA]</scope>
</reference>
<evidence type="ECO:0000256" key="10">
    <source>
        <dbReference type="ARBA" id="ARBA00031356"/>
    </source>
</evidence>
<keyword evidence="14" id="KW-1185">Reference proteome</keyword>
<evidence type="ECO:0000256" key="1">
    <source>
        <dbReference type="ARBA" id="ARBA00005153"/>
    </source>
</evidence>
<dbReference type="Proteomes" id="UP000241890">
    <property type="component" value="Unassembled WGS sequence"/>
</dbReference>
<keyword evidence="7 11" id="KW-0658">Purine biosynthesis</keyword>
<dbReference type="InterPro" id="IPR014729">
    <property type="entry name" value="Rossmann-like_a/b/a_fold"/>
</dbReference>
<evidence type="ECO:0000256" key="5">
    <source>
        <dbReference type="ARBA" id="ARBA00022741"/>
    </source>
</evidence>
<evidence type="ECO:0000256" key="7">
    <source>
        <dbReference type="ARBA" id="ARBA00022755"/>
    </source>
</evidence>
<dbReference type="InterPro" id="IPR017926">
    <property type="entry name" value="GATASE"/>
</dbReference>
<keyword evidence="4" id="KW-0436">Ligase</keyword>